<evidence type="ECO:0000313" key="2">
    <source>
        <dbReference type="EMBL" id="MFH4983123.1"/>
    </source>
</evidence>
<dbReference type="AlphaFoldDB" id="A0ABD6ET44"/>
<evidence type="ECO:0000313" key="3">
    <source>
        <dbReference type="Proteomes" id="UP001608902"/>
    </source>
</evidence>
<dbReference type="EMBL" id="JBGFUD010011162">
    <property type="protein sequence ID" value="MFH4983123.1"/>
    <property type="molecule type" value="Genomic_DNA"/>
</dbReference>
<comment type="caution">
    <text evidence="2">The sequence shown here is derived from an EMBL/GenBank/DDBJ whole genome shotgun (WGS) entry which is preliminary data.</text>
</comment>
<protein>
    <submittedName>
        <fullName evidence="2">Uncharacterized protein</fullName>
    </submittedName>
</protein>
<feature type="compositionally biased region" description="Low complexity" evidence="1">
    <location>
        <begin position="42"/>
        <end position="67"/>
    </location>
</feature>
<organism evidence="2 3">
    <name type="scientific">Gnathostoma spinigerum</name>
    <dbReference type="NCBI Taxonomy" id="75299"/>
    <lineage>
        <taxon>Eukaryota</taxon>
        <taxon>Metazoa</taxon>
        <taxon>Ecdysozoa</taxon>
        <taxon>Nematoda</taxon>
        <taxon>Chromadorea</taxon>
        <taxon>Rhabditida</taxon>
        <taxon>Spirurina</taxon>
        <taxon>Gnathostomatomorpha</taxon>
        <taxon>Gnathostomatoidea</taxon>
        <taxon>Gnathostomatidae</taxon>
        <taxon>Gnathostoma</taxon>
    </lineage>
</organism>
<sequence>MRMSGSCGISAYCGPSFENHPSTSKYKNTGVFSTQRIINETSSFTNHRSSTSSNSSQESSGFESLKSNSQKNDATIDRRKCFSGSTSSLFACSNTSAGRSRIFFLLMSITLRT</sequence>
<feature type="region of interest" description="Disordered" evidence="1">
    <location>
        <begin position="42"/>
        <end position="73"/>
    </location>
</feature>
<keyword evidence="3" id="KW-1185">Reference proteome</keyword>
<dbReference type="Proteomes" id="UP001608902">
    <property type="component" value="Unassembled WGS sequence"/>
</dbReference>
<proteinExistence type="predicted"/>
<evidence type="ECO:0000256" key="1">
    <source>
        <dbReference type="SAM" id="MobiDB-lite"/>
    </source>
</evidence>
<gene>
    <name evidence="2" type="ORF">AB6A40_009832</name>
</gene>
<reference evidence="2 3" key="1">
    <citation type="submission" date="2024-08" db="EMBL/GenBank/DDBJ databases">
        <title>Gnathostoma spinigerum genome.</title>
        <authorList>
            <person name="Gonzalez-Bertolin B."/>
            <person name="Monzon S."/>
            <person name="Zaballos A."/>
            <person name="Jimenez P."/>
            <person name="Dekumyoy P."/>
            <person name="Varona S."/>
            <person name="Cuesta I."/>
            <person name="Sumanam S."/>
            <person name="Adisakwattana P."/>
            <person name="Gasser R.B."/>
            <person name="Hernandez-Gonzalez A."/>
            <person name="Young N.D."/>
            <person name="Perteguer M.J."/>
        </authorList>
    </citation>
    <scope>NUCLEOTIDE SEQUENCE [LARGE SCALE GENOMIC DNA]</scope>
    <source>
        <strain evidence="2">AL3</strain>
        <tissue evidence="2">Liver</tissue>
    </source>
</reference>
<name>A0ABD6ET44_9BILA</name>
<accession>A0ABD6ET44</accession>
<feature type="region of interest" description="Disordered" evidence="1">
    <location>
        <begin position="1"/>
        <end position="25"/>
    </location>
</feature>